<dbReference type="OrthoDB" id="448280at2759"/>
<feature type="transmembrane region" description="Helical" evidence="5">
    <location>
        <begin position="45"/>
        <end position="66"/>
    </location>
</feature>
<dbReference type="GO" id="GO:0046873">
    <property type="term" value="F:metal ion transmembrane transporter activity"/>
    <property type="evidence" value="ECO:0007669"/>
    <property type="project" value="InterPro"/>
</dbReference>
<dbReference type="GO" id="GO:0016020">
    <property type="term" value="C:membrane"/>
    <property type="evidence" value="ECO:0007669"/>
    <property type="project" value="UniProtKB-SubCell"/>
</dbReference>
<keyword evidence="4 5" id="KW-0472">Membrane</keyword>
<keyword evidence="7" id="KW-1185">Reference proteome</keyword>
<name>A0A0D8XSQ6_DICVI</name>
<evidence type="ECO:0000256" key="1">
    <source>
        <dbReference type="ARBA" id="ARBA00004141"/>
    </source>
</evidence>
<protein>
    <recommendedName>
        <fullName evidence="8">Cation/H+ exchanger domain-containing protein</fullName>
    </recommendedName>
</protein>
<dbReference type="AlphaFoldDB" id="A0A0D8XSQ6"/>
<evidence type="ECO:0000313" key="6">
    <source>
        <dbReference type="EMBL" id="KJH45406.1"/>
    </source>
</evidence>
<evidence type="ECO:0000313" key="7">
    <source>
        <dbReference type="Proteomes" id="UP000053766"/>
    </source>
</evidence>
<accession>A0A0D8XSQ6</accession>
<keyword evidence="3 5" id="KW-1133">Transmembrane helix</keyword>
<evidence type="ECO:0000256" key="4">
    <source>
        <dbReference type="ARBA" id="ARBA00023136"/>
    </source>
</evidence>
<evidence type="ECO:0000256" key="3">
    <source>
        <dbReference type="ARBA" id="ARBA00022989"/>
    </source>
</evidence>
<reference evidence="6 7" key="1">
    <citation type="submission" date="2013-11" db="EMBL/GenBank/DDBJ databases">
        <title>Draft genome of the bovine lungworm Dictyocaulus viviparus.</title>
        <authorList>
            <person name="Mitreva M."/>
        </authorList>
    </citation>
    <scope>NUCLEOTIDE SEQUENCE [LARGE SCALE GENOMIC DNA]</scope>
    <source>
        <strain evidence="6 7">HannoverDv2000</strain>
    </source>
</reference>
<dbReference type="STRING" id="29172.A0A0D8XSQ6"/>
<dbReference type="Proteomes" id="UP000053766">
    <property type="component" value="Unassembled WGS sequence"/>
</dbReference>
<keyword evidence="2 5" id="KW-0812">Transmembrane</keyword>
<proteinExistence type="predicted"/>
<dbReference type="EMBL" id="KN716409">
    <property type="protein sequence ID" value="KJH45406.1"/>
    <property type="molecule type" value="Genomic_DNA"/>
</dbReference>
<evidence type="ECO:0008006" key="8">
    <source>
        <dbReference type="Google" id="ProtNLM"/>
    </source>
</evidence>
<reference evidence="7" key="2">
    <citation type="journal article" date="2016" name="Sci. Rep.">
        <title>Dictyocaulus viviparus genome, variome and transcriptome elucidate lungworm biology and support future intervention.</title>
        <authorList>
            <person name="McNulty S.N."/>
            <person name="Strube C."/>
            <person name="Rosa B.A."/>
            <person name="Martin J.C."/>
            <person name="Tyagi R."/>
            <person name="Choi Y.J."/>
            <person name="Wang Q."/>
            <person name="Hallsworth Pepin K."/>
            <person name="Zhang X."/>
            <person name="Ozersky P."/>
            <person name="Wilson R.K."/>
            <person name="Sternberg P.W."/>
            <person name="Gasser R.B."/>
            <person name="Mitreva M."/>
        </authorList>
    </citation>
    <scope>NUCLEOTIDE SEQUENCE [LARGE SCALE GENOMIC DNA]</scope>
    <source>
        <strain evidence="7">HannoverDv2000</strain>
    </source>
</reference>
<dbReference type="InterPro" id="IPR003689">
    <property type="entry name" value="ZIP"/>
</dbReference>
<dbReference type="Pfam" id="PF02535">
    <property type="entry name" value="Zip"/>
    <property type="match status" value="1"/>
</dbReference>
<evidence type="ECO:0000256" key="5">
    <source>
        <dbReference type="SAM" id="Phobius"/>
    </source>
</evidence>
<evidence type="ECO:0000256" key="2">
    <source>
        <dbReference type="ARBA" id="ARBA00022692"/>
    </source>
</evidence>
<comment type="subcellular location">
    <subcellularLocation>
        <location evidence="1">Membrane</location>
        <topology evidence="1">Multi-pass membrane protein</topology>
    </subcellularLocation>
</comment>
<gene>
    <name evidence="6" type="ORF">DICVIV_08530</name>
</gene>
<sequence length="74" mass="8353">MSSVLLQVTLALVIFITTAVAGFIPLKLLRFLNRKNGDKRKNGKWLSLLSCFSGGVFMGTCFLDIVPHIKWRDR</sequence>
<organism evidence="6 7">
    <name type="scientific">Dictyocaulus viviparus</name>
    <name type="common">Bovine lungworm</name>
    <dbReference type="NCBI Taxonomy" id="29172"/>
    <lineage>
        <taxon>Eukaryota</taxon>
        <taxon>Metazoa</taxon>
        <taxon>Ecdysozoa</taxon>
        <taxon>Nematoda</taxon>
        <taxon>Chromadorea</taxon>
        <taxon>Rhabditida</taxon>
        <taxon>Rhabditina</taxon>
        <taxon>Rhabditomorpha</taxon>
        <taxon>Strongyloidea</taxon>
        <taxon>Metastrongylidae</taxon>
        <taxon>Dictyocaulus</taxon>
    </lineage>
</organism>